<sequence>MSSSATIPGVSVVTQDGSAVEIYRRMPSLGEIEHIQSLLTPNSSVLELGSGTGRIADALAALGHRVTAVDDSPEMLAHIRRARAIQARIEDVRLAEKFDAVLLVSNLINYPDAPLRRSMLATFAHHLAPSGQVIIEWVPPSMLASRQQGWTKTVTFGQAAATLTIHSNAGGIITGEFTLTADGRRWHQSLVLQRVSPATVRDELTAAGLTLTTAAPNSTRWLLAKRR</sequence>
<name>A0A498QKE9_9MYCO</name>
<evidence type="ECO:0000313" key="4">
    <source>
        <dbReference type="Proteomes" id="UP000268285"/>
    </source>
</evidence>
<proteinExistence type="predicted"/>
<keyword evidence="1" id="KW-0808">Transferase</keyword>
<evidence type="ECO:0000313" key="3">
    <source>
        <dbReference type="EMBL" id="VBA47001.1"/>
    </source>
</evidence>
<reference evidence="3 4" key="1">
    <citation type="submission" date="2018-09" db="EMBL/GenBank/DDBJ databases">
        <authorList>
            <person name="Tagini F."/>
        </authorList>
    </citation>
    <scope>NUCLEOTIDE SEQUENCE [LARGE SCALE GENOMIC DNA]</scope>
    <source>
        <strain evidence="3 4">MK142</strain>
    </source>
</reference>
<dbReference type="CDD" id="cd02440">
    <property type="entry name" value="AdoMet_MTases"/>
    <property type="match status" value="1"/>
</dbReference>
<dbReference type="GO" id="GO:0016740">
    <property type="term" value="F:transferase activity"/>
    <property type="evidence" value="ECO:0007669"/>
    <property type="project" value="UniProtKB-KW"/>
</dbReference>
<evidence type="ECO:0000256" key="1">
    <source>
        <dbReference type="ARBA" id="ARBA00022679"/>
    </source>
</evidence>
<dbReference type="Gene3D" id="3.40.50.150">
    <property type="entry name" value="Vaccinia Virus protein VP39"/>
    <property type="match status" value="1"/>
</dbReference>
<dbReference type="OrthoDB" id="7062303at2"/>
<dbReference type="PANTHER" id="PTHR43861">
    <property type="entry name" value="TRANS-ACONITATE 2-METHYLTRANSFERASE-RELATED"/>
    <property type="match status" value="1"/>
</dbReference>
<feature type="domain" description="Methyltransferase" evidence="2">
    <location>
        <begin position="45"/>
        <end position="131"/>
    </location>
</feature>
<dbReference type="EMBL" id="UPHU01000001">
    <property type="protein sequence ID" value="VBA47001.1"/>
    <property type="molecule type" value="Genomic_DNA"/>
</dbReference>
<accession>A0A498QKE9</accession>
<protein>
    <recommendedName>
        <fullName evidence="2">Methyltransferase domain-containing protein</fullName>
    </recommendedName>
</protein>
<evidence type="ECO:0000259" key="2">
    <source>
        <dbReference type="Pfam" id="PF13649"/>
    </source>
</evidence>
<dbReference type="InterPro" id="IPR041698">
    <property type="entry name" value="Methyltransf_25"/>
</dbReference>
<gene>
    <name evidence="3" type="ORF">LAUMK142_00569</name>
</gene>
<dbReference type="Pfam" id="PF13649">
    <property type="entry name" value="Methyltransf_25"/>
    <property type="match status" value="1"/>
</dbReference>
<organism evidence="3 4">
    <name type="scientific">Mycobacterium pseudokansasii</name>
    <dbReference type="NCBI Taxonomy" id="2341080"/>
    <lineage>
        <taxon>Bacteria</taxon>
        <taxon>Bacillati</taxon>
        <taxon>Actinomycetota</taxon>
        <taxon>Actinomycetes</taxon>
        <taxon>Mycobacteriales</taxon>
        <taxon>Mycobacteriaceae</taxon>
        <taxon>Mycobacterium</taxon>
    </lineage>
</organism>
<keyword evidence="4" id="KW-1185">Reference proteome</keyword>
<dbReference type="RefSeq" id="WP_063467539.1">
    <property type="nucleotide sequence ID" value="NZ_UPHN01000015.1"/>
</dbReference>
<dbReference type="Proteomes" id="UP000268285">
    <property type="component" value="Unassembled WGS sequence"/>
</dbReference>
<dbReference type="SUPFAM" id="SSF53335">
    <property type="entry name" value="S-adenosyl-L-methionine-dependent methyltransferases"/>
    <property type="match status" value="1"/>
</dbReference>
<dbReference type="InterPro" id="IPR029063">
    <property type="entry name" value="SAM-dependent_MTases_sf"/>
</dbReference>
<dbReference type="AlphaFoldDB" id="A0A498QKE9"/>